<dbReference type="RefSeq" id="WP_046522923.1">
    <property type="nucleotide sequence ID" value="NZ_LAYY01000005.1"/>
</dbReference>
<organism evidence="6 7">
    <name type="scientific">Mesobacillus campisalis</name>
    <dbReference type="NCBI Taxonomy" id="1408103"/>
    <lineage>
        <taxon>Bacteria</taxon>
        <taxon>Bacillati</taxon>
        <taxon>Bacillota</taxon>
        <taxon>Bacilli</taxon>
        <taxon>Bacillales</taxon>
        <taxon>Bacillaceae</taxon>
        <taxon>Mesobacillus</taxon>
    </lineage>
</organism>
<dbReference type="Pfam" id="PF00700">
    <property type="entry name" value="Flagellin_C"/>
    <property type="match status" value="1"/>
</dbReference>
<dbReference type="InterPro" id="IPR046358">
    <property type="entry name" value="Flagellin_C"/>
</dbReference>
<dbReference type="PANTHER" id="PTHR42792">
    <property type="entry name" value="FLAGELLIN"/>
    <property type="match status" value="1"/>
</dbReference>
<gene>
    <name evidence="6" type="ORF">WQ57_06495</name>
</gene>
<reference evidence="6 7" key="1">
    <citation type="submission" date="2015-04" db="EMBL/GenBank/DDBJ databases">
        <title>Taxonomic description and genome sequence of Bacillus campisalis sp. nov., a novel member of the genus Bacillus isolated from solar saltern.</title>
        <authorList>
            <person name="Mathan Kumar R."/>
            <person name="Kaur G."/>
            <person name="Kumar A."/>
            <person name="Singh N.K."/>
            <person name="Kaur N."/>
            <person name="Kumar N."/>
            <person name="Mayilraj S."/>
        </authorList>
    </citation>
    <scope>NUCLEOTIDE SEQUENCE [LARGE SCALE GENOMIC DNA]</scope>
    <source>
        <strain evidence="6 7">SA2-6</strain>
    </source>
</reference>
<keyword evidence="7" id="KW-1185">Reference proteome</keyword>
<dbReference type="Gene3D" id="1.20.1330.10">
    <property type="entry name" value="f41 fragment of flagellin, N-terminal domain"/>
    <property type="match status" value="1"/>
</dbReference>
<evidence type="ECO:0000259" key="5">
    <source>
        <dbReference type="Pfam" id="PF00700"/>
    </source>
</evidence>
<dbReference type="Proteomes" id="UP000034166">
    <property type="component" value="Unassembled WGS sequence"/>
</dbReference>
<dbReference type="InterPro" id="IPR001492">
    <property type="entry name" value="Flagellin"/>
</dbReference>
<comment type="subcellular location">
    <subcellularLocation>
        <location evidence="1">Bacterial flagellum</location>
    </subcellularLocation>
</comment>
<keyword evidence="6" id="KW-0969">Cilium</keyword>
<keyword evidence="6" id="KW-0282">Flagellum</keyword>
<feature type="domain" description="Flagellin C-terminal" evidence="5">
    <location>
        <begin position="211"/>
        <end position="292"/>
    </location>
</feature>
<sequence length="293" mass="31873">MRITQQMLHQSSVRHMNQNLSRFEKIGQQVSTGKLLSSPSDDPIGAGKSMNLKSAIAANQQFTRNIDTASMWLEETDHALNQTVNVLHRVRELAVQGGNDALSGQDRATIAAEVEQLAGQIREIANTKVNGKYVFNGQKTNQPPYPEADSYKTNSFDTGAVAFSVADGVVIKANVTADVLFGSAEDDANLFQSLEELAGALRDGGAIPLGKLDKGMDRLLTAWAETGAVKGRVEAVENRLKDSHFQLQSMLSKLEDVDFAEAITKLKSEEAVYQASLAVTSKMIQSTLVDYLR</sequence>
<dbReference type="EMBL" id="LAYY01000005">
    <property type="protein sequence ID" value="KKK38989.1"/>
    <property type="molecule type" value="Genomic_DNA"/>
</dbReference>
<evidence type="ECO:0000313" key="6">
    <source>
        <dbReference type="EMBL" id="KKK38989.1"/>
    </source>
</evidence>
<evidence type="ECO:0000259" key="4">
    <source>
        <dbReference type="Pfam" id="PF00669"/>
    </source>
</evidence>
<dbReference type="PANTHER" id="PTHR42792:SF1">
    <property type="entry name" value="FLAGELLAR HOOK-ASSOCIATED PROTEIN 3"/>
    <property type="match status" value="1"/>
</dbReference>
<proteinExistence type="inferred from homology"/>
<dbReference type="GO" id="GO:0009424">
    <property type="term" value="C:bacterial-type flagellum hook"/>
    <property type="evidence" value="ECO:0007669"/>
    <property type="project" value="InterPro"/>
</dbReference>
<dbReference type="AlphaFoldDB" id="A0A0M2SWQ0"/>
<feature type="domain" description="Flagellin N-terminal" evidence="4">
    <location>
        <begin position="3"/>
        <end position="140"/>
    </location>
</feature>
<dbReference type="OrthoDB" id="9758307at2"/>
<evidence type="ECO:0000256" key="1">
    <source>
        <dbReference type="ARBA" id="ARBA00004365"/>
    </source>
</evidence>
<dbReference type="PATRIC" id="fig|1408103.3.peg.1463"/>
<keyword evidence="3" id="KW-0975">Bacterial flagellum</keyword>
<dbReference type="InterPro" id="IPR013384">
    <property type="entry name" value="Flagell_FlgL"/>
</dbReference>
<name>A0A0M2SWQ0_9BACI</name>
<dbReference type="GO" id="GO:0005198">
    <property type="term" value="F:structural molecule activity"/>
    <property type="evidence" value="ECO:0007669"/>
    <property type="project" value="InterPro"/>
</dbReference>
<protein>
    <submittedName>
        <fullName evidence="6">Flagellar hook protein FlgL</fullName>
    </submittedName>
</protein>
<comment type="caution">
    <text evidence="6">The sequence shown here is derived from an EMBL/GenBank/DDBJ whole genome shotgun (WGS) entry which is preliminary data.</text>
</comment>
<keyword evidence="6" id="KW-0966">Cell projection</keyword>
<dbReference type="Pfam" id="PF00669">
    <property type="entry name" value="Flagellin_N"/>
    <property type="match status" value="1"/>
</dbReference>
<dbReference type="PRINTS" id="PR00207">
    <property type="entry name" value="FLAGELLIN"/>
</dbReference>
<comment type="similarity">
    <text evidence="2">Belongs to the bacterial flagellin family.</text>
</comment>
<dbReference type="InterPro" id="IPR001029">
    <property type="entry name" value="Flagellin_N"/>
</dbReference>
<dbReference type="NCBIfam" id="TIGR02550">
    <property type="entry name" value="flagell_flgL"/>
    <property type="match status" value="1"/>
</dbReference>
<evidence type="ECO:0000256" key="3">
    <source>
        <dbReference type="ARBA" id="ARBA00023143"/>
    </source>
</evidence>
<evidence type="ECO:0000313" key="7">
    <source>
        <dbReference type="Proteomes" id="UP000034166"/>
    </source>
</evidence>
<dbReference type="SUPFAM" id="SSF64518">
    <property type="entry name" value="Phase 1 flagellin"/>
    <property type="match status" value="1"/>
</dbReference>
<dbReference type="GO" id="GO:0071973">
    <property type="term" value="P:bacterial-type flagellum-dependent cell motility"/>
    <property type="evidence" value="ECO:0007669"/>
    <property type="project" value="InterPro"/>
</dbReference>
<accession>A0A0M2SWQ0</accession>
<evidence type="ECO:0000256" key="2">
    <source>
        <dbReference type="ARBA" id="ARBA00005709"/>
    </source>
</evidence>